<dbReference type="Proteomes" id="UP000324222">
    <property type="component" value="Unassembled WGS sequence"/>
</dbReference>
<accession>A0A5B7FNZ4</accession>
<evidence type="ECO:0000313" key="2">
    <source>
        <dbReference type="Proteomes" id="UP000324222"/>
    </source>
</evidence>
<keyword evidence="2" id="KW-1185">Reference proteome</keyword>
<comment type="caution">
    <text evidence="1">The sequence shown here is derived from an EMBL/GenBank/DDBJ whole genome shotgun (WGS) entry which is preliminary data.</text>
</comment>
<evidence type="ECO:0000313" key="1">
    <source>
        <dbReference type="EMBL" id="MPC48222.1"/>
    </source>
</evidence>
<proteinExistence type="predicted"/>
<reference evidence="1 2" key="1">
    <citation type="submission" date="2019-05" db="EMBL/GenBank/DDBJ databases">
        <title>Another draft genome of Portunus trituberculatus and its Hox gene families provides insights of decapod evolution.</title>
        <authorList>
            <person name="Jeong J.-H."/>
            <person name="Song I."/>
            <person name="Kim S."/>
            <person name="Choi T."/>
            <person name="Kim D."/>
            <person name="Ryu S."/>
            <person name="Kim W."/>
        </authorList>
    </citation>
    <scope>NUCLEOTIDE SEQUENCE [LARGE SCALE GENOMIC DNA]</scope>
    <source>
        <tissue evidence="1">Muscle</tissue>
    </source>
</reference>
<dbReference type="EMBL" id="VSRR010008168">
    <property type="protein sequence ID" value="MPC48222.1"/>
    <property type="molecule type" value="Genomic_DNA"/>
</dbReference>
<protein>
    <submittedName>
        <fullName evidence="1">Uncharacterized protein</fullName>
    </submittedName>
</protein>
<organism evidence="1 2">
    <name type="scientific">Portunus trituberculatus</name>
    <name type="common">Swimming crab</name>
    <name type="synonym">Neptunus trituberculatus</name>
    <dbReference type="NCBI Taxonomy" id="210409"/>
    <lineage>
        <taxon>Eukaryota</taxon>
        <taxon>Metazoa</taxon>
        <taxon>Ecdysozoa</taxon>
        <taxon>Arthropoda</taxon>
        <taxon>Crustacea</taxon>
        <taxon>Multicrustacea</taxon>
        <taxon>Malacostraca</taxon>
        <taxon>Eumalacostraca</taxon>
        <taxon>Eucarida</taxon>
        <taxon>Decapoda</taxon>
        <taxon>Pleocyemata</taxon>
        <taxon>Brachyura</taxon>
        <taxon>Eubrachyura</taxon>
        <taxon>Portunoidea</taxon>
        <taxon>Portunidae</taxon>
        <taxon>Portuninae</taxon>
        <taxon>Portunus</taxon>
    </lineage>
</organism>
<sequence>MLGATMVQWNHACFGVRGVSQVYGFESCPRYECRLDFLTRGSGFQAGAAMVQWNHAYFGVRGVSKCMGSNPVHGLSLVDRQIIMVKVTVEYW</sequence>
<name>A0A5B7FNZ4_PORTR</name>
<dbReference type="AlphaFoldDB" id="A0A5B7FNZ4"/>
<gene>
    <name evidence="1" type="ORF">E2C01_041991</name>
</gene>